<dbReference type="InterPro" id="IPR026841">
    <property type="entry name" value="Aur1/Ipt1"/>
</dbReference>
<proteinExistence type="predicted"/>
<dbReference type="EMBL" id="CP009515">
    <property type="protein sequence ID" value="AKB75618.1"/>
    <property type="molecule type" value="Genomic_DNA"/>
</dbReference>
<evidence type="ECO:0000313" key="7">
    <source>
        <dbReference type="EMBL" id="AKB75618.1"/>
    </source>
</evidence>
<dbReference type="PANTHER" id="PTHR31310:SF7">
    <property type="entry name" value="PA-PHOSPHATASE RELATED-FAMILY PROTEIN DDB_G0268928"/>
    <property type="match status" value="1"/>
</dbReference>
<comment type="subcellular location">
    <subcellularLocation>
        <location evidence="1">Membrane</location>
        <topology evidence="1">Multi-pass membrane protein</topology>
    </subcellularLocation>
</comment>
<dbReference type="Pfam" id="PF14378">
    <property type="entry name" value="PAP2_3"/>
    <property type="match status" value="1"/>
</dbReference>
<feature type="transmembrane region" description="Helical" evidence="5">
    <location>
        <begin position="138"/>
        <end position="158"/>
    </location>
</feature>
<sequence>MVSSNQVDLMMAISLVFSMAVGYYVFVPKNLKSKSSSKMPNSAGISEILPYAILAVFIFMLMNFKTAIANFLGLEPYRNCDQYMLMLEGTEVYHFQSLMTPMLTYFSGIIYLLGFSFLLIFTFIILLSTRNTRTLKEYLISLVFICLASYPFYIFFPVNVTCHVLPGMVPLLYQMNPAILWIATICDPGLNNCFPSLHASISVVTTLFILFRTDLERYKVFAVLTTIFILFAILYLGIHWITDLIGGIILAFIAYFIAIRSFTTR</sequence>
<dbReference type="InterPro" id="IPR052185">
    <property type="entry name" value="IPC_Synthase-Related"/>
</dbReference>
<evidence type="ECO:0000259" key="6">
    <source>
        <dbReference type="Pfam" id="PF14378"/>
    </source>
</evidence>
<feature type="transmembrane region" description="Helical" evidence="5">
    <location>
        <begin position="6"/>
        <end position="27"/>
    </location>
</feature>
<feature type="transmembrane region" description="Helical" evidence="5">
    <location>
        <begin position="48"/>
        <end position="68"/>
    </location>
</feature>
<feature type="transmembrane region" description="Helical" evidence="5">
    <location>
        <begin position="218"/>
        <end position="238"/>
    </location>
</feature>
<evidence type="ECO:0000313" key="8">
    <source>
        <dbReference type="Proteomes" id="UP000033072"/>
    </source>
</evidence>
<evidence type="ECO:0000256" key="4">
    <source>
        <dbReference type="ARBA" id="ARBA00023136"/>
    </source>
</evidence>
<dbReference type="STRING" id="1434111.MSLAZ_2357"/>
<reference evidence="7 8" key="1">
    <citation type="submission" date="2014-07" db="EMBL/GenBank/DDBJ databases">
        <title>Methanogenic archaea and the global carbon cycle.</title>
        <authorList>
            <person name="Henriksen J.R."/>
            <person name="Luke J."/>
            <person name="Reinhart S."/>
            <person name="Benedict M.N."/>
            <person name="Youngblut N.D."/>
            <person name="Metcalf M.E."/>
            <person name="Whitaker R.J."/>
            <person name="Metcalf W.W."/>
        </authorList>
    </citation>
    <scope>NUCLEOTIDE SEQUENCE [LARGE SCALE GENOMIC DNA]</scope>
    <source>
        <strain evidence="7 8">Z-7289</strain>
    </source>
</reference>
<keyword evidence="4 5" id="KW-0472">Membrane</keyword>
<dbReference type="GO" id="GO:0016020">
    <property type="term" value="C:membrane"/>
    <property type="evidence" value="ECO:0007669"/>
    <property type="project" value="UniProtKB-SubCell"/>
</dbReference>
<gene>
    <name evidence="7" type="ORF">MSLAZ_2357</name>
</gene>
<evidence type="ECO:0000256" key="5">
    <source>
        <dbReference type="SAM" id="Phobius"/>
    </source>
</evidence>
<dbReference type="OrthoDB" id="329477at2157"/>
<dbReference type="HOGENOM" id="CLU_068382_0_0_2"/>
<dbReference type="PATRIC" id="fig|1434111.4.peg.3142"/>
<keyword evidence="2 5" id="KW-0812">Transmembrane</keyword>
<evidence type="ECO:0000256" key="1">
    <source>
        <dbReference type="ARBA" id="ARBA00004141"/>
    </source>
</evidence>
<feature type="transmembrane region" description="Helical" evidence="5">
    <location>
        <begin position="244"/>
        <end position="263"/>
    </location>
</feature>
<accession>A0A0E3S8Z2</accession>
<dbReference type="CDD" id="cd03386">
    <property type="entry name" value="PAP2_Aur1_like"/>
    <property type="match status" value="1"/>
</dbReference>
<organism evidence="7 8">
    <name type="scientific">Methanosarcina lacustris Z-7289</name>
    <dbReference type="NCBI Taxonomy" id="1434111"/>
    <lineage>
        <taxon>Archaea</taxon>
        <taxon>Methanobacteriati</taxon>
        <taxon>Methanobacteriota</taxon>
        <taxon>Stenosarchaea group</taxon>
        <taxon>Methanomicrobia</taxon>
        <taxon>Methanosarcinales</taxon>
        <taxon>Methanosarcinaceae</taxon>
        <taxon>Methanosarcina</taxon>
    </lineage>
</organism>
<dbReference type="AlphaFoldDB" id="A0A0E3S8Z2"/>
<dbReference type="PANTHER" id="PTHR31310">
    <property type="match status" value="1"/>
</dbReference>
<name>A0A0E3S8Z2_9EURY</name>
<dbReference type="InterPro" id="IPR036938">
    <property type="entry name" value="PAP2/HPO_sf"/>
</dbReference>
<feature type="domain" description="Inositolphosphotransferase Aur1/Ipt1" evidence="6">
    <location>
        <begin position="100"/>
        <end position="256"/>
    </location>
</feature>
<keyword evidence="3 5" id="KW-1133">Transmembrane helix</keyword>
<protein>
    <recommendedName>
        <fullName evidence="6">Inositolphosphotransferase Aur1/Ipt1 domain-containing protein</fullName>
    </recommendedName>
</protein>
<feature type="transmembrane region" description="Helical" evidence="5">
    <location>
        <begin position="103"/>
        <end position="126"/>
    </location>
</feature>
<dbReference type="Proteomes" id="UP000033072">
    <property type="component" value="Chromosome"/>
</dbReference>
<feature type="transmembrane region" description="Helical" evidence="5">
    <location>
        <begin position="178"/>
        <end position="211"/>
    </location>
</feature>
<evidence type="ECO:0000256" key="2">
    <source>
        <dbReference type="ARBA" id="ARBA00022692"/>
    </source>
</evidence>
<evidence type="ECO:0000256" key="3">
    <source>
        <dbReference type="ARBA" id="ARBA00022989"/>
    </source>
</evidence>
<dbReference type="SUPFAM" id="SSF48317">
    <property type="entry name" value="Acid phosphatase/Vanadium-dependent haloperoxidase"/>
    <property type="match status" value="1"/>
</dbReference>
<dbReference type="KEGG" id="mls:MSLAZ_2357"/>
<keyword evidence="8" id="KW-1185">Reference proteome</keyword>
<dbReference type="Gene3D" id="1.20.144.10">
    <property type="entry name" value="Phosphatidic acid phosphatase type 2/haloperoxidase"/>
    <property type="match status" value="1"/>
</dbReference>